<dbReference type="GeneID" id="95396035"/>
<dbReference type="Proteomes" id="UP000579945">
    <property type="component" value="Unassembled WGS sequence"/>
</dbReference>
<name>A0A7W5V7A8_9ACTN</name>
<dbReference type="RefSeq" id="WP_221241326.1">
    <property type="nucleotide sequence ID" value="NZ_BAAAXX010000063.1"/>
</dbReference>
<feature type="compositionally biased region" description="Basic and acidic residues" evidence="1">
    <location>
        <begin position="112"/>
        <end position="126"/>
    </location>
</feature>
<evidence type="ECO:0000313" key="3">
    <source>
        <dbReference type="Proteomes" id="UP000579945"/>
    </source>
</evidence>
<reference evidence="2 3" key="1">
    <citation type="submission" date="2020-08" db="EMBL/GenBank/DDBJ databases">
        <title>Sequencing the genomes of 1000 actinobacteria strains.</title>
        <authorList>
            <person name="Klenk H.-P."/>
        </authorList>
    </citation>
    <scope>NUCLEOTIDE SEQUENCE [LARGE SCALE GENOMIC DNA]</scope>
    <source>
        <strain evidence="2 3">DSM 44320</strain>
    </source>
</reference>
<keyword evidence="3" id="KW-1185">Reference proteome</keyword>
<comment type="caution">
    <text evidence="2">The sequence shown here is derived from an EMBL/GenBank/DDBJ whole genome shotgun (WGS) entry which is preliminary data.</text>
</comment>
<sequence length="143" mass="15324">MEAVEHGPAVPALDGDALHVHARVDGAHRQPEDDQRGHQLRHVGGETRGHHRDGDGGLGDAQQPPAAPARGERSRAHAADSGQHRHHEQQEGEVAFGEAVLVLQGCDLREESRETQALHGEDREGGRSGLTVTHVDLPARGET</sequence>
<proteinExistence type="predicted"/>
<accession>A0A7W5V7A8</accession>
<feature type="region of interest" description="Disordered" evidence="1">
    <location>
        <begin position="1"/>
        <end position="96"/>
    </location>
</feature>
<feature type="region of interest" description="Disordered" evidence="1">
    <location>
        <begin position="112"/>
        <end position="143"/>
    </location>
</feature>
<protein>
    <submittedName>
        <fullName evidence="2">Uncharacterized protein</fullName>
    </submittedName>
</protein>
<evidence type="ECO:0000256" key="1">
    <source>
        <dbReference type="SAM" id="MobiDB-lite"/>
    </source>
</evidence>
<evidence type="ECO:0000313" key="2">
    <source>
        <dbReference type="EMBL" id="MBB3730544.1"/>
    </source>
</evidence>
<organism evidence="2 3">
    <name type="scientific">Nonomuraea dietziae</name>
    <dbReference type="NCBI Taxonomy" id="65515"/>
    <lineage>
        <taxon>Bacteria</taxon>
        <taxon>Bacillati</taxon>
        <taxon>Actinomycetota</taxon>
        <taxon>Actinomycetes</taxon>
        <taxon>Streptosporangiales</taxon>
        <taxon>Streptosporangiaceae</taxon>
        <taxon>Nonomuraea</taxon>
    </lineage>
</organism>
<feature type="compositionally biased region" description="Basic and acidic residues" evidence="1">
    <location>
        <begin position="16"/>
        <end position="55"/>
    </location>
</feature>
<gene>
    <name evidence="2" type="ORF">FHR33_006404</name>
</gene>
<dbReference type="AlphaFoldDB" id="A0A7W5V7A8"/>
<dbReference type="EMBL" id="JACIBV010000001">
    <property type="protein sequence ID" value="MBB3730544.1"/>
    <property type="molecule type" value="Genomic_DNA"/>
</dbReference>